<sequence length="511" mass="55811">MKQNLFVLPVLGLLLMLCQGCSEDKEENPPAPESPSITVESEEDIPVFDTAGGTLALTFTTTSDWTASVDGTASGWLSVSPASGEAGTHTLSLVTTANDSYDERNASVTITSGSVKKTLTVTQKQKDALLLTSNKVELEAEGGDFSIELQANVEVTYEIESGAQTWLTPVARSRGLTSSFLAFHAEANEEAEARQAVIKLAGGNGLTEEVTVYQIGTGPALVLSQSEYIVSSAGETIQVELRSNTAYEIEMPGVDWLRKNSSRSLSTYTHYFIVDPNETYDARSAVIRFIDRENGIEQAVTVTQMQRDAIVVAQDLYEVPTIEGVLELPVQANVNFIVDIDVDWIQYDEKNTNELTERILTFIIAPHKQPGDREGHIRLISDGGEATQTIRVIQKGAIAHIKILSCSATHVDYGVNVIQLEVECGFGINPYVDSPDWLSDTDAYIIGSTETGNIYEITISVSRNESTEIRTGIIRIYNEAYGVSDEVEIMQESDNSIDTEGDIDDMPVQPW</sequence>
<proteinExistence type="predicted"/>
<feature type="domain" description="BACON" evidence="1">
    <location>
        <begin position="341"/>
        <end position="395"/>
    </location>
</feature>
<dbReference type="Pfam" id="PF13004">
    <property type="entry name" value="BACON"/>
    <property type="match status" value="5"/>
</dbReference>
<comment type="caution">
    <text evidence="2">The sequence shown here is derived from an EMBL/GenBank/DDBJ whole genome shotgun (WGS) entry which is preliminary data.</text>
</comment>
<dbReference type="InterPro" id="IPR013783">
    <property type="entry name" value="Ig-like_fold"/>
</dbReference>
<evidence type="ECO:0000259" key="1">
    <source>
        <dbReference type="Pfam" id="PF13004"/>
    </source>
</evidence>
<gene>
    <name evidence="2" type="ORF">H9625_08230</name>
</gene>
<feature type="domain" description="BACON" evidence="1">
    <location>
        <begin position="67"/>
        <end position="124"/>
    </location>
</feature>
<name>A0ABR8Y8E8_9BACT</name>
<reference evidence="2 3" key="1">
    <citation type="submission" date="2020-08" db="EMBL/GenBank/DDBJ databases">
        <title>A Genomic Blueprint of the Chicken Gut Microbiome.</title>
        <authorList>
            <person name="Gilroy R."/>
            <person name="Ravi A."/>
            <person name="Getino M."/>
            <person name="Pursley I."/>
            <person name="Horton D.L."/>
            <person name="Alikhan N.-F."/>
            <person name="Baker D."/>
            <person name="Gharbi K."/>
            <person name="Hall N."/>
            <person name="Watson M."/>
            <person name="Adriaenssens E.M."/>
            <person name="Foster-Nyarko E."/>
            <person name="Jarju S."/>
            <person name="Secka A."/>
            <person name="Antonio M."/>
            <person name="Oren A."/>
            <person name="Chaudhuri R."/>
            <person name="La Ragione R.M."/>
            <person name="Hildebrand F."/>
            <person name="Pallen M.J."/>
        </authorList>
    </citation>
    <scope>NUCLEOTIDE SEQUENCE [LARGE SCALE GENOMIC DNA]</scope>
    <source>
        <strain evidence="2 3">Sa1CVN1</strain>
    </source>
</reference>
<dbReference type="InterPro" id="IPR024361">
    <property type="entry name" value="BACON"/>
</dbReference>
<dbReference type="EMBL" id="JACSPP010000020">
    <property type="protein sequence ID" value="MBD8040422.1"/>
    <property type="molecule type" value="Genomic_DNA"/>
</dbReference>
<dbReference type="Gene3D" id="2.60.40.10">
    <property type="entry name" value="Immunoglobulins"/>
    <property type="match status" value="3"/>
</dbReference>
<feature type="domain" description="BACON" evidence="1">
    <location>
        <begin position="446"/>
        <end position="492"/>
    </location>
</feature>
<dbReference type="Proteomes" id="UP000620874">
    <property type="component" value="Unassembled WGS sequence"/>
</dbReference>
<protein>
    <recommendedName>
        <fullName evidence="1">BACON domain-containing protein</fullName>
    </recommendedName>
</protein>
<dbReference type="CDD" id="cd14948">
    <property type="entry name" value="BACON"/>
    <property type="match status" value="2"/>
</dbReference>
<feature type="domain" description="BACON" evidence="1">
    <location>
        <begin position="248"/>
        <end position="304"/>
    </location>
</feature>
<evidence type="ECO:0000313" key="2">
    <source>
        <dbReference type="EMBL" id="MBD8040422.1"/>
    </source>
</evidence>
<evidence type="ECO:0000313" key="3">
    <source>
        <dbReference type="Proteomes" id="UP000620874"/>
    </source>
</evidence>
<feature type="domain" description="BACON" evidence="1">
    <location>
        <begin position="157"/>
        <end position="214"/>
    </location>
</feature>
<organism evidence="2 3">
    <name type="scientific">Phocaeicola intestinalis</name>
    <dbReference type="NCBI Taxonomy" id="2762212"/>
    <lineage>
        <taxon>Bacteria</taxon>
        <taxon>Pseudomonadati</taxon>
        <taxon>Bacteroidota</taxon>
        <taxon>Bacteroidia</taxon>
        <taxon>Bacteroidales</taxon>
        <taxon>Bacteroidaceae</taxon>
        <taxon>Phocaeicola</taxon>
    </lineage>
</organism>
<keyword evidence="3" id="KW-1185">Reference proteome</keyword>
<accession>A0ABR8Y8E8</accession>
<dbReference type="RefSeq" id="WP_191763842.1">
    <property type="nucleotide sequence ID" value="NZ_JACSPP010000020.1"/>
</dbReference>